<feature type="region of interest" description="Disordered" evidence="1">
    <location>
        <begin position="100"/>
        <end position="140"/>
    </location>
</feature>
<evidence type="ECO:0000256" key="1">
    <source>
        <dbReference type="SAM" id="MobiDB-lite"/>
    </source>
</evidence>
<feature type="domain" description="DUF7729" evidence="3">
    <location>
        <begin position="155"/>
        <end position="274"/>
    </location>
</feature>
<keyword evidence="2" id="KW-0472">Membrane</keyword>
<reference evidence="4 5" key="1">
    <citation type="journal article" date="2020" name="ISME J.">
        <title>Uncovering the hidden diversity of litter-decomposition mechanisms in mushroom-forming fungi.</title>
        <authorList>
            <person name="Floudas D."/>
            <person name="Bentzer J."/>
            <person name="Ahren D."/>
            <person name="Johansson T."/>
            <person name="Persson P."/>
            <person name="Tunlid A."/>
        </authorList>
    </citation>
    <scope>NUCLEOTIDE SEQUENCE [LARGE SCALE GENOMIC DNA]</scope>
    <source>
        <strain evidence="4 5">CBS 146.42</strain>
    </source>
</reference>
<dbReference type="Pfam" id="PF24855">
    <property type="entry name" value="DUF7729"/>
    <property type="match status" value="1"/>
</dbReference>
<comment type="caution">
    <text evidence="4">The sequence shown here is derived from an EMBL/GenBank/DDBJ whole genome shotgun (WGS) entry which is preliminary data.</text>
</comment>
<dbReference type="EMBL" id="JAACJO010000006">
    <property type="protein sequence ID" value="KAF5357094.1"/>
    <property type="molecule type" value="Genomic_DNA"/>
</dbReference>
<proteinExistence type="predicted"/>
<organism evidence="4 5">
    <name type="scientific">Leucocoprinus leucothites</name>
    <dbReference type="NCBI Taxonomy" id="201217"/>
    <lineage>
        <taxon>Eukaryota</taxon>
        <taxon>Fungi</taxon>
        <taxon>Dikarya</taxon>
        <taxon>Basidiomycota</taxon>
        <taxon>Agaricomycotina</taxon>
        <taxon>Agaricomycetes</taxon>
        <taxon>Agaricomycetidae</taxon>
        <taxon>Agaricales</taxon>
        <taxon>Agaricineae</taxon>
        <taxon>Agaricaceae</taxon>
        <taxon>Leucocoprinus</taxon>
    </lineage>
</organism>
<evidence type="ECO:0000256" key="2">
    <source>
        <dbReference type="SAM" id="Phobius"/>
    </source>
</evidence>
<keyword evidence="5" id="KW-1185">Reference proteome</keyword>
<keyword evidence="2" id="KW-1133">Transmembrane helix</keyword>
<accession>A0A8H5G2C2</accession>
<dbReference type="AlphaFoldDB" id="A0A8H5G2C2"/>
<feature type="transmembrane region" description="Helical" evidence="2">
    <location>
        <begin position="50"/>
        <end position="70"/>
    </location>
</feature>
<dbReference type="InterPro" id="IPR056146">
    <property type="entry name" value="DUF7729"/>
</dbReference>
<dbReference type="Proteomes" id="UP000559027">
    <property type="component" value="Unassembled WGS sequence"/>
</dbReference>
<dbReference type="PANTHER" id="PTHR39460">
    <property type="entry name" value="EXPRESSED PROTEIN"/>
    <property type="match status" value="1"/>
</dbReference>
<evidence type="ECO:0000259" key="3">
    <source>
        <dbReference type="Pfam" id="PF24855"/>
    </source>
</evidence>
<dbReference type="PANTHER" id="PTHR39460:SF1">
    <property type="entry name" value="C6 TRANSCRIPTION FACTOR"/>
    <property type="match status" value="1"/>
</dbReference>
<sequence length="323" mass="35360">MFTPPPSPTPPESKQVVAVQASSSFLAPPTTLRAMPSHDRKRRTGRRFRWAVLIVPLVLVFITASTRYLIHPAAFDVFSSPASGEWSEVLAQSKDWRLHKRHPHPLSDGPRDQIPSVSSAASTSGNSLAPSPSPTVTAPLSIPTIPSAPPVLPTPFPQPFDSQLTLNFSSVSCLQFFTNMTNSDAFRRCRPFSLLSQNSATFIDTQSNLTLMNTLVWGTCNTNLGTNQCNANMGWFASTLESACDGDLKDKNSLAEDTLTALNAYQLLYEAACAPILNPTRIAISMLLPTPVLRTYISINFHSEFPSRMTRETSHAQPVQKAF</sequence>
<keyword evidence="2" id="KW-0812">Transmembrane</keyword>
<dbReference type="OrthoDB" id="2564812at2759"/>
<evidence type="ECO:0000313" key="4">
    <source>
        <dbReference type="EMBL" id="KAF5357094.1"/>
    </source>
</evidence>
<evidence type="ECO:0000313" key="5">
    <source>
        <dbReference type="Proteomes" id="UP000559027"/>
    </source>
</evidence>
<protein>
    <recommendedName>
        <fullName evidence="3">DUF7729 domain-containing protein</fullName>
    </recommendedName>
</protein>
<name>A0A8H5G2C2_9AGAR</name>
<gene>
    <name evidence="4" type="ORF">D9756_006565</name>
</gene>
<feature type="compositionally biased region" description="Low complexity" evidence="1">
    <location>
        <begin position="116"/>
        <end position="129"/>
    </location>
</feature>